<protein>
    <submittedName>
        <fullName evidence="10">ABC transporter permease</fullName>
    </submittedName>
</protein>
<feature type="domain" description="ABC3 transporter permease C-terminal" evidence="8">
    <location>
        <begin position="702"/>
        <end position="815"/>
    </location>
</feature>
<name>A0A9J7BY53_9BACT</name>
<feature type="domain" description="MacB-like periplasmic core" evidence="9">
    <location>
        <begin position="452"/>
        <end position="638"/>
    </location>
</feature>
<dbReference type="InterPro" id="IPR025857">
    <property type="entry name" value="MacB_PCD"/>
</dbReference>
<keyword evidence="2" id="KW-1003">Cell membrane</keyword>
<accession>A0A9J7BY53</accession>
<dbReference type="AlphaFoldDB" id="A0A9J7BY53"/>
<feature type="domain" description="MacB-like periplasmic core" evidence="9">
    <location>
        <begin position="23"/>
        <end position="260"/>
    </location>
</feature>
<dbReference type="GO" id="GO:0022857">
    <property type="term" value="F:transmembrane transporter activity"/>
    <property type="evidence" value="ECO:0007669"/>
    <property type="project" value="TreeGrafter"/>
</dbReference>
<evidence type="ECO:0000256" key="3">
    <source>
        <dbReference type="ARBA" id="ARBA00022692"/>
    </source>
</evidence>
<feature type="transmembrane region" description="Helical" evidence="7">
    <location>
        <begin position="352"/>
        <end position="374"/>
    </location>
</feature>
<comment type="subcellular location">
    <subcellularLocation>
        <location evidence="1">Cell membrane</location>
        <topology evidence="1">Multi-pass membrane protein</topology>
    </subcellularLocation>
</comment>
<dbReference type="Proteomes" id="UP001059380">
    <property type="component" value="Chromosome"/>
</dbReference>
<keyword evidence="11" id="KW-1185">Reference proteome</keyword>
<feature type="transmembrane region" description="Helical" evidence="7">
    <location>
        <begin position="394"/>
        <end position="421"/>
    </location>
</feature>
<dbReference type="PANTHER" id="PTHR30572">
    <property type="entry name" value="MEMBRANE COMPONENT OF TRANSPORTER-RELATED"/>
    <property type="match status" value="1"/>
</dbReference>
<reference evidence="10" key="1">
    <citation type="submission" date="2021-04" db="EMBL/GenBank/DDBJ databases">
        <title>Phylogenetic analysis of Acidobacteriaceae.</title>
        <authorList>
            <person name="Qiu L."/>
            <person name="Zhang Q."/>
        </authorList>
    </citation>
    <scope>NUCLEOTIDE SEQUENCE</scope>
    <source>
        <strain evidence="10">DSM 25168</strain>
    </source>
</reference>
<feature type="transmembrane region" description="Helical" evidence="7">
    <location>
        <begin position="695"/>
        <end position="719"/>
    </location>
</feature>
<dbReference type="EMBL" id="CP093313">
    <property type="protein sequence ID" value="UWZ86094.1"/>
    <property type="molecule type" value="Genomic_DNA"/>
</dbReference>
<dbReference type="Pfam" id="PF02687">
    <property type="entry name" value="FtsX"/>
    <property type="match status" value="2"/>
</dbReference>
<evidence type="ECO:0000256" key="6">
    <source>
        <dbReference type="ARBA" id="ARBA00038076"/>
    </source>
</evidence>
<dbReference type="PANTHER" id="PTHR30572:SF4">
    <property type="entry name" value="ABC TRANSPORTER PERMEASE YTRF"/>
    <property type="match status" value="1"/>
</dbReference>
<dbReference type="InterPro" id="IPR050250">
    <property type="entry name" value="Macrolide_Exporter_MacB"/>
</dbReference>
<proteinExistence type="inferred from homology"/>
<evidence type="ECO:0000256" key="5">
    <source>
        <dbReference type="ARBA" id="ARBA00023136"/>
    </source>
</evidence>
<feature type="transmembrane region" description="Helical" evidence="7">
    <location>
        <begin position="442"/>
        <end position="463"/>
    </location>
</feature>
<dbReference type="Pfam" id="PF12704">
    <property type="entry name" value="MacB_PCD"/>
    <property type="match status" value="2"/>
</dbReference>
<evidence type="ECO:0000256" key="1">
    <source>
        <dbReference type="ARBA" id="ARBA00004651"/>
    </source>
</evidence>
<organism evidence="10 11">
    <name type="scientific">Occallatibacter riparius</name>
    <dbReference type="NCBI Taxonomy" id="1002689"/>
    <lineage>
        <taxon>Bacteria</taxon>
        <taxon>Pseudomonadati</taxon>
        <taxon>Acidobacteriota</taxon>
        <taxon>Terriglobia</taxon>
        <taxon>Terriglobales</taxon>
        <taxon>Acidobacteriaceae</taxon>
        <taxon>Occallatibacter</taxon>
    </lineage>
</organism>
<evidence type="ECO:0000256" key="4">
    <source>
        <dbReference type="ARBA" id="ARBA00022989"/>
    </source>
</evidence>
<feature type="transmembrane region" description="Helical" evidence="7">
    <location>
        <begin position="754"/>
        <end position="773"/>
    </location>
</feature>
<evidence type="ECO:0000313" key="11">
    <source>
        <dbReference type="Proteomes" id="UP001059380"/>
    </source>
</evidence>
<feature type="transmembrane region" description="Helical" evidence="7">
    <location>
        <begin position="785"/>
        <end position="808"/>
    </location>
</feature>
<dbReference type="RefSeq" id="WP_260795738.1">
    <property type="nucleotide sequence ID" value="NZ_CP093313.1"/>
</dbReference>
<evidence type="ECO:0000256" key="7">
    <source>
        <dbReference type="SAM" id="Phobius"/>
    </source>
</evidence>
<keyword evidence="5 7" id="KW-0472">Membrane</keyword>
<feature type="transmembrane region" description="Helical" evidence="7">
    <location>
        <begin position="304"/>
        <end position="325"/>
    </location>
</feature>
<dbReference type="NCBIfam" id="TIGR03434">
    <property type="entry name" value="ADOP"/>
    <property type="match status" value="1"/>
</dbReference>
<sequence length="822" mass="88862">MSILFQDLRYTLRQLAKSPGFALTAVLTLALGIGANTAVFSVLNALLLKMLPVRDAQQLYTMRVLRGGTQPPNTAGTGNGPTSFSLPVFQALRGQSRVFTDLIAHIPLSLGQVPIRYGNTPATAPGEEVSGNFFAGLGVPMAAGVGLTNADEQDHTAKAVISYGFWTKAYSRDPAAIGQTLYVRGVPLTIVGVTAPDFVGVDPGAPDDFWIPLQNRAELNAWGYAADEGMLYSFPKWWAVPLVARLAPGVSPEQASQAVQGIFWHAATAPQGRLDFKQWPASLGFTPIRGLADYARSYREPVELMMALVGLVLLIACTNVALLILARSAARQREFAIRMATGASAMRILRQLVLDSLAIVLAGTCLGWLLAIAATRMLAHWARIEADLSPDHHVLWFTLAIGSLVTIAFSFTPFSQILHVGPDQALRSSSQMAGTSRSHRRMGNLVIALQIAMCFTLLVAAGLTVRTLLNYEHLDLGMQADQLLVFDLEPQGLIGRAQSWSYYNSLIARLRTLPGIESISPVVWRPGSGWLKSGGVNLDGTTALDKAGRHAEISSNFIGVDFFRTLGVPVLQGREFNSTDTPSSKQTAIVNQTFAARYLPNGALGHIVDNAEIVGVVRDSKYKFAAESDRPTVYHSVAKSGMEGQITLEVRTSLPPLSLLPGIRSVLHEIDPNLAPERPMTQAAQFEQSYTTPMLFARLAMAFGVLAVVLVATGLYGTLTYRLQRRRNEIGVRMALGAMRQDVLQMIFGESMRIAVVGLGIGLPLSLVVAHLLRSQLYQLNAFDATSFAASFTITLLLSMGAALLPAYRAARINPMATIRNE</sequence>
<dbReference type="GO" id="GO:0005886">
    <property type="term" value="C:plasma membrane"/>
    <property type="evidence" value="ECO:0007669"/>
    <property type="project" value="UniProtKB-SubCell"/>
</dbReference>
<gene>
    <name evidence="10" type="ORF">MOP44_09135</name>
</gene>
<keyword evidence="4 7" id="KW-1133">Transmembrane helix</keyword>
<evidence type="ECO:0000259" key="9">
    <source>
        <dbReference type="Pfam" id="PF12704"/>
    </source>
</evidence>
<dbReference type="InterPro" id="IPR003838">
    <property type="entry name" value="ABC3_permease_C"/>
</dbReference>
<feature type="domain" description="ABC3 transporter permease C-terminal" evidence="8">
    <location>
        <begin position="307"/>
        <end position="420"/>
    </location>
</feature>
<evidence type="ECO:0000259" key="8">
    <source>
        <dbReference type="Pfam" id="PF02687"/>
    </source>
</evidence>
<evidence type="ECO:0000256" key="2">
    <source>
        <dbReference type="ARBA" id="ARBA00022475"/>
    </source>
</evidence>
<keyword evidence="3 7" id="KW-0812">Transmembrane</keyword>
<comment type="similarity">
    <text evidence="6">Belongs to the ABC-4 integral membrane protein family.</text>
</comment>
<dbReference type="InterPro" id="IPR017800">
    <property type="entry name" value="ADOP"/>
</dbReference>
<dbReference type="KEGG" id="orp:MOP44_09135"/>
<feature type="transmembrane region" description="Helical" evidence="7">
    <location>
        <begin position="21"/>
        <end position="48"/>
    </location>
</feature>
<evidence type="ECO:0000313" key="10">
    <source>
        <dbReference type="EMBL" id="UWZ86094.1"/>
    </source>
</evidence>